<organism evidence="2 3">
    <name type="scientific">Phaseolus angularis</name>
    <name type="common">Azuki bean</name>
    <name type="synonym">Vigna angularis</name>
    <dbReference type="NCBI Taxonomy" id="3914"/>
    <lineage>
        <taxon>Eukaryota</taxon>
        <taxon>Viridiplantae</taxon>
        <taxon>Streptophyta</taxon>
        <taxon>Embryophyta</taxon>
        <taxon>Tracheophyta</taxon>
        <taxon>Spermatophyta</taxon>
        <taxon>Magnoliopsida</taxon>
        <taxon>eudicotyledons</taxon>
        <taxon>Gunneridae</taxon>
        <taxon>Pentapetalae</taxon>
        <taxon>rosids</taxon>
        <taxon>fabids</taxon>
        <taxon>Fabales</taxon>
        <taxon>Fabaceae</taxon>
        <taxon>Papilionoideae</taxon>
        <taxon>50 kb inversion clade</taxon>
        <taxon>NPAAA clade</taxon>
        <taxon>indigoferoid/millettioid clade</taxon>
        <taxon>Phaseoleae</taxon>
        <taxon>Vigna</taxon>
    </lineage>
</organism>
<dbReference type="AlphaFoldDB" id="A0A0L9U551"/>
<proteinExistence type="predicted"/>
<gene>
    <name evidence="2" type="ORF">LR48_Vigan03g118900</name>
</gene>
<dbReference type="Proteomes" id="UP000053144">
    <property type="component" value="Chromosome 3"/>
</dbReference>
<evidence type="ECO:0000256" key="1">
    <source>
        <dbReference type="SAM" id="MobiDB-lite"/>
    </source>
</evidence>
<accession>A0A0L9U551</accession>
<dbReference type="EMBL" id="CM003373">
    <property type="protein sequence ID" value="KOM37807.1"/>
    <property type="molecule type" value="Genomic_DNA"/>
</dbReference>
<name>A0A0L9U551_PHAAN</name>
<protein>
    <submittedName>
        <fullName evidence="2">Uncharacterized protein</fullName>
    </submittedName>
</protein>
<feature type="compositionally biased region" description="Basic and acidic residues" evidence="1">
    <location>
        <begin position="37"/>
        <end position="68"/>
    </location>
</feature>
<reference evidence="3" key="1">
    <citation type="journal article" date="2015" name="Proc. Natl. Acad. Sci. U.S.A.">
        <title>Genome sequencing of adzuki bean (Vigna angularis) provides insight into high starch and low fat accumulation and domestication.</title>
        <authorList>
            <person name="Yang K."/>
            <person name="Tian Z."/>
            <person name="Chen C."/>
            <person name="Luo L."/>
            <person name="Zhao B."/>
            <person name="Wang Z."/>
            <person name="Yu L."/>
            <person name="Li Y."/>
            <person name="Sun Y."/>
            <person name="Li W."/>
            <person name="Chen Y."/>
            <person name="Li Y."/>
            <person name="Zhang Y."/>
            <person name="Ai D."/>
            <person name="Zhao J."/>
            <person name="Shang C."/>
            <person name="Ma Y."/>
            <person name="Wu B."/>
            <person name="Wang M."/>
            <person name="Gao L."/>
            <person name="Sun D."/>
            <person name="Zhang P."/>
            <person name="Guo F."/>
            <person name="Wang W."/>
            <person name="Li Y."/>
            <person name="Wang J."/>
            <person name="Varshney R.K."/>
            <person name="Wang J."/>
            <person name="Ling H.Q."/>
            <person name="Wan P."/>
        </authorList>
    </citation>
    <scope>NUCLEOTIDE SEQUENCE</scope>
    <source>
        <strain evidence="3">cv. Jingnong 6</strain>
    </source>
</reference>
<sequence length="136" mass="15283">MKKGGELLRPGVKTMVSRSNPVEVVYRSREQLLQDIKKGKKFSKEGEYLANDEEKNEERGPQDSKPDEEPPVPWVKGVELSTIEGNGTQGQTTRATDVFEVQNIKGSPKVHPTVNNMEENAVQGFKTWQQKSKNLS</sequence>
<evidence type="ECO:0000313" key="2">
    <source>
        <dbReference type="EMBL" id="KOM37807.1"/>
    </source>
</evidence>
<feature type="region of interest" description="Disordered" evidence="1">
    <location>
        <begin position="37"/>
        <end position="75"/>
    </location>
</feature>
<evidence type="ECO:0000313" key="3">
    <source>
        <dbReference type="Proteomes" id="UP000053144"/>
    </source>
</evidence>
<dbReference type="Gramene" id="KOM37807">
    <property type="protein sequence ID" value="KOM37807"/>
    <property type="gene ID" value="LR48_Vigan03g118900"/>
</dbReference>